<dbReference type="GO" id="GO:0003725">
    <property type="term" value="F:double-stranded RNA binding"/>
    <property type="evidence" value="ECO:0007669"/>
    <property type="project" value="InterPro"/>
</dbReference>
<dbReference type="Gene3D" id="3.90.870.10">
    <property type="entry name" value="DHBP synthase"/>
    <property type="match status" value="1"/>
</dbReference>
<sequence>MSQYFYVHPENPQARLITQAVAIIRNGGVVVFPTDSGYALGCQLENKNALEKVCRIRKLDDKHNFTLLCRDLSELSLFARVDNSAFRLLKNNTPGPYTFIFKGTKEVPRRLMNAKRKTIGIRVPDNRIALDLLEALGEPMMSTSLILPGSDVAESDPEEIRDKLEHVVDLIINGGYLGEQPTTVIDFSDEDPVVLRRGAGDSTPFE</sequence>
<dbReference type="STRING" id="1481914.JCM19241_4184"/>
<dbReference type="PANTHER" id="PTHR42828">
    <property type="entry name" value="DHBP SYNTHASE RIBB-LIKE ALPHA/BETA DOMAIN-CONTAINING PROTEIN"/>
    <property type="match status" value="1"/>
</dbReference>
<name>A0A0B8QHU4_9VIBR</name>
<dbReference type="SUPFAM" id="SSF55821">
    <property type="entry name" value="YrdC/RibB"/>
    <property type="match status" value="1"/>
</dbReference>
<dbReference type="PANTHER" id="PTHR42828:SF3">
    <property type="entry name" value="THREONYLCARBAMOYL-AMP SYNTHASE"/>
    <property type="match status" value="1"/>
</dbReference>
<comment type="caution">
    <text evidence="2">The sequence shown here is derived from an EMBL/GenBank/DDBJ whole genome shotgun (WGS) entry which is preliminary data.</text>
</comment>
<dbReference type="InterPro" id="IPR052532">
    <property type="entry name" value="SUA5_domain"/>
</dbReference>
<dbReference type="NCBIfam" id="TIGR00057">
    <property type="entry name" value="L-threonylcarbamoyladenylate synthase"/>
    <property type="match status" value="1"/>
</dbReference>
<reference evidence="2 3" key="2">
    <citation type="submission" date="2015-01" db="EMBL/GenBank/DDBJ databases">
        <authorList>
            <consortium name="NBRP consortium"/>
            <person name="Sawabe T."/>
            <person name="Meirelles P."/>
            <person name="Feng G."/>
            <person name="Sayaka M."/>
            <person name="Hattori M."/>
            <person name="Ohkuma M."/>
        </authorList>
    </citation>
    <scope>NUCLEOTIDE SEQUENCE [LARGE SCALE GENOMIC DNA]</scope>
    <source>
        <strain evidence="3">JCM 19241</strain>
    </source>
</reference>
<proteinExistence type="predicted"/>
<organism evidence="2 3">
    <name type="scientific">Vibrio ishigakensis</name>
    <dbReference type="NCBI Taxonomy" id="1481914"/>
    <lineage>
        <taxon>Bacteria</taxon>
        <taxon>Pseudomonadati</taxon>
        <taxon>Pseudomonadota</taxon>
        <taxon>Gammaproteobacteria</taxon>
        <taxon>Vibrionales</taxon>
        <taxon>Vibrionaceae</taxon>
        <taxon>Vibrio</taxon>
    </lineage>
</organism>
<feature type="domain" description="YrdC-like" evidence="1">
    <location>
        <begin position="14"/>
        <end position="200"/>
    </location>
</feature>
<dbReference type="Proteomes" id="UP000031666">
    <property type="component" value="Unassembled WGS sequence"/>
</dbReference>
<reference evidence="2 3" key="1">
    <citation type="submission" date="2015-01" db="EMBL/GenBank/DDBJ databases">
        <title>Vibrio sp. C94 JCM 19241 whole genome shotgun sequence.</title>
        <authorList>
            <person name="Sawabe T."/>
            <person name="Meirelles P."/>
            <person name="Feng G."/>
            <person name="Sayaka M."/>
            <person name="Hattori M."/>
            <person name="Ohkuma M."/>
        </authorList>
    </citation>
    <scope>NUCLEOTIDE SEQUENCE [LARGE SCALE GENOMIC DNA]</scope>
    <source>
        <strain evidence="3">JCM 19241</strain>
    </source>
</reference>
<accession>A0A0B8QHU4</accession>
<dbReference type="Pfam" id="PF01300">
    <property type="entry name" value="Sua5_yciO_yrdC"/>
    <property type="match status" value="1"/>
</dbReference>
<dbReference type="InterPro" id="IPR006070">
    <property type="entry name" value="Sua5-like_dom"/>
</dbReference>
<dbReference type="PROSITE" id="PS51163">
    <property type="entry name" value="YRDC"/>
    <property type="match status" value="1"/>
</dbReference>
<dbReference type="EMBL" id="BBSC01000006">
    <property type="protein sequence ID" value="GAM76647.1"/>
    <property type="molecule type" value="Genomic_DNA"/>
</dbReference>
<gene>
    <name evidence="2" type="ORF">JCM19241_4184</name>
</gene>
<protein>
    <submittedName>
        <fullName evidence="2">Hypothetical yciO protein</fullName>
    </submittedName>
</protein>
<evidence type="ECO:0000313" key="2">
    <source>
        <dbReference type="EMBL" id="GAM76647.1"/>
    </source>
</evidence>
<evidence type="ECO:0000313" key="3">
    <source>
        <dbReference type="Proteomes" id="UP000031666"/>
    </source>
</evidence>
<evidence type="ECO:0000259" key="1">
    <source>
        <dbReference type="PROSITE" id="PS51163"/>
    </source>
</evidence>
<dbReference type="InterPro" id="IPR017945">
    <property type="entry name" value="DHBP_synth_RibB-like_a/b_dom"/>
</dbReference>
<dbReference type="AlphaFoldDB" id="A0A0B8QHU4"/>